<evidence type="ECO:0000256" key="7">
    <source>
        <dbReference type="ARBA" id="ARBA00022430"/>
    </source>
</evidence>
<evidence type="ECO:0000256" key="1">
    <source>
        <dbReference type="ARBA" id="ARBA00000491"/>
    </source>
</evidence>
<evidence type="ECO:0000256" key="11">
    <source>
        <dbReference type="ARBA" id="ARBA00031631"/>
    </source>
</evidence>
<dbReference type="GO" id="GO:0003861">
    <property type="term" value="F:3-isopropylmalate dehydratase activity"/>
    <property type="evidence" value="ECO:0007669"/>
    <property type="project" value="UniProtKB-EC"/>
</dbReference>
<dbReference type="InterPro" id="IPR004431">
    <property type="entry name" value="3-IsopropMal_deHydase_ssu"/>
</dbReference>
<evidence type="ECO:0000259" key="13">
    <source>
        <dbReference type="Pfam" id="PF00694"/>
    </source>
</evidence>
<evidence type="ECO:0000256" key="8">
    <source>
        <dbReference type="ARBA" id="ARBA00022605"/>
    </source>
</evidence>
<comment type="function">
    <text evidence="2">Catalyzes the isomerization between 2-isopropylmalate and 3-isopropylmalate, via the formation of 2-isopropylmaleate.</text>
</comment>
<dbReference type="FunFam" id="3.20.19.10:FF:000003">
    <property type="entry name" value="3-isopropylmalate dehydratase small subunit"/>
    <property type="match status" value="1"/>
</dbReference>
<dbReference type="NCBIfam" id="NF002458">
    <property type="entry name" value="PRK01641.1"/>
    <property type="match status" value="1"/>
</dbReference>
<dbReference type="CDD" id="cd01577">
    <property type="entry name" value="IPMI_Swivel"/>
    <property type="match status" value="1"/>
</dbReference>
<dbReference type="NCBIfam" id="TIGR00171">
    <property type="entry name" value="leuD"/>
    <property type="match status" value="1"/>
</dbReference>
<keyword evidence="9" id="KW-0456">Lyase</keyword>
<accession>X1B2A9</accession>
<evidence type="ECO:0000256" key="12">
    <source>
        <dbReference type="ARBA" id="ARBA00033368"/>
    </source>
</evidence>
<dbReference type="InterPro" id="IPR000573">
    <property type="entry name" value="AconitaseA/IPMdHydase_ssu_swvl"/>
</dbReference>
<feature type="domain" description="Aconitase A/isopropylmalate dehydratase small subunit swivel" evidence="13">
    <location>
        <begin position="1"/>
        <end position="123"/>
    </location>
</feature>
<dbReference type="InterPro" id="IPR033940">
    <property type="entry name" value="IPMI_Swivel"/>
</dbReference>
<comment type="catalytic activity">
    <reaction evidence="1">
        <text>(2R,3S)-3-isopropylmalate = (2S)-2-isopropylmalate</text>
        <dbReference type="Rhea" id="RHEA:32287"/>
        <dbReference type="ChEBI" id="CHEBI:1178"/>
        <dbReference type="ChEBI" id="CHEBI:35121"/>
        <dbReference type="EC" id="4.2.1.33"/>
    </reaction>
</comment>
<evidence type="ECO:0000256" key="6">
    <source>
        <dbReference type="ARBA" id="ARBA00011998"/>
    </source>
</evidence>
<comment type="similarity">
    <text evidence="4">Belongs to the LeuD family. LeuD type 1 subfamily.</text>
</comment>
<evidence type="ECO:0000256" key="10">
    <source>
        <dbReference type="ARBA" id="ARBA00023304"/>
    </source>
</evidence>
<dbReference type="InterPro" id="IPR050075">
    <property type="entry name" value="LeuD"/>
</dbReference>
<reference evidence="14" key="1">
    <citation type="journal article" date="2014" name="Front. Microbiol.">
        <title>High frequency of phylogenetically diverse reductive dehalogenase-homologous genes in deep subseafloor sedimentary metagenomes.</title>
        <authorList>
            <person name="Kawai M."/>
            <person name="Futagami T."/>
            <person name="Toyoda A."/>
            <person name="Takaki Y."/>
            <person name="Nishi S."/>
            <person name="Hori S."/>
            <person name="Arai W."/>
            <person name="Tsubouchi T."/>
            <person name="Morono Y."/>
            <person name="Uchiyama I."/>
            <person name="Ito T."/>
            <person name="Fujiyama A."/>
            <person name="Inagaki F."/>
            <person name="Takami H."/>
        </authorList>
    </citation>
    <scope>NUCLEOTIDE SEQUENCE</scope>
    <source>
        <strain evidence="14">Expedition CK06-06</strain>
    </source>
</reference>
<name>X1B2A9_9ZZZZ</name>
<keyword evidence="7" id="KW-0432">Leucine biosynthesis</keyword>
<dbReference type="Gene3D" id="3.20.19.10">
    <property type="entry name" value="Aconitase, domain 4"/>
    <property type="match status" value="1"/>
</dbReference>
<protein>
    <recommendedName>
        <fullName evidence="6">3-isopropylmalate dehydratase</fullName>
        <ecNumber evidence="6">4.2.1.33</ecNumber>
    </recommendedName>
    <alternativeName>
        <fullName evidence="11">Alpha-IPM isomerase</fullName>
    </alternativeName>
    <alternativeName>
        <fullName evidence="12">Isopropylmalate isomerase</fullName>
    </alternativeName>
</protein>
<dbReference type="EC" id="4.2.1.33" evidence="6"/>
<dbReference type="AlphaFoldDB" id="X1B2A9"/>
<dbReference type="UniPathway" id="UPA00048">
    <property type="reaction ID" value="UER00071"/>
</dbReference>
<evidence type="ECO:0000256" key="5">
    <source>
        <dbReference type="ARBA" id="ARBA00011271"/>
    </source>
</evidence>
<organism evidence="14">
    <name type="scientific">marine sediment metagenome</name>
    <dbReference type="NCBI Taxonomy" id="412755"/>
    <lineage>
        <taxon>unclassified sequences</taxon>
        <taxon>metagenomes</taxon>
        <taxon>ecological metagenomes</taxon>
    </lineage>
</organism>
<evidence type="ECO:0000313" key="14">
    <source>
        <dbReference type="EMBL" id="GAG89919.1"/>
    </source>
</evidence>
<dbReference type="PANTHER" id="PTHR43345">
    <property type="entry name" value="3-ISOPROPYLMALATE DEHYDRATASE SMALL SUBUNIT 2-RELATED-RELATED"/>
    <property type="match status" value="1"/>
</dbReference>
<sequence>MQSFTKHSGVVAAMDRSNVDTDQIIPKQFLKRIERTGFGQFLFNDWRFLSDGTPDPSFELNRPEAEGATILLARRNFGCGSSREHAPWALADYGFRCVIAPTFADIFYSNCFSNSILPIRLLEEDVEQLFELAKAATASNTGKYELNIDLNECTLFDDDSFQRSF</sequence>
<dbReference type="PANTHER" id="PTHR43345:SF5">
    <property type="entry name" value="3-ISOPROPYLMALATE DEHYDRATASE SMALL SUBUNIT"/>
    <property type="match status" value="1"/>
</dbReference>
<dbReference type="Pfam" id="PF00694">
    <property type="entry name" value="Aconitase_C"/>
    <property type="match status" value="1"/>
</dbReference>
<dbReference type="GO" id="GO:0009098">
    <property type="term" value="P:L-leucine biosynthetic process"/>
    <property type="evidence" value="ECO:0007669"/>
    <property type="project" value="UniProtKB-UniPathway"/>
</dbReference>
<keyword evidence="10" id="KW-0100">Branched-chain amino acid biosynthesis</keyword>
<comment type="pathway">
    <text evidence="3">Amino-acid biosynthesis; L-leucine biosynthesis; L-leucine from 3-methyl-2-oxobutanoate: step 2/4.</text>
</comment>
<comment type="subunit">
    <text evidence="5">Heterodimer of LeuC and LeuD.</text>
</comment>
<proteinExistence type="inferred from homology"/>
<dbReference type="InterPro" id="IPR015928">
    <property type="entry name" value="Aconitase/3IPM_dehydase_swvl"/>
</dbReference>
<evidence type="ECO:0000256" key="9">
    <source>
        <dbReference type="ARBA" id="ARBA00023239"/>
    </source>
</evidence>
<evidence type="ECO:0000256" key="3">
    <source>
        <dbReference type="ARBA" id="ARBA00004729"/>
    </source>
</evidence>
<feature type="non-terminal residue" evidence="14">
    <location>
        <position position="165"/>
    </location>
</feature>
<evidence type="ECO:0000256" key="2">
    <source>
        <dbReference type="ARBA" id="ARBA00002695"/>
    </source>
</evidence>
<dbReference type="GO" id="GO:0009316">
    <property type="term" value="C:3-isopropylmalate dehydratase complex"/>
    <property type="evidence" value="ECO:0007669"/>
    <property type="project" value="InterPro"/>
</dbReference>
<dbReference type="SUPFAM" id="SSF52016">
    <property type="entry name" value="LeuD/IlvD-like"/>
    <property type="match status" value="1"/>
</dbReference>
<evidence type="ECO:0000256" key="4">
    <source>
        <dbReference type="ARBA" id="ARBA00009845"/>
    </source>
</evidence>
<gene>
    <name evidence="14" type="ORF">S01H4_23126</name>
</gene>
<comment type="caution">
    <text evidence="14">The sequence shown here is derived from an EMBL/GenBank/DDBJ whole genome shotgun (WGS) entry which is preliminary data.</text>
</comment>
<keyword evidence="8" id="KW-0028">Amino-acid biosynthesis</keyword>
<dbReference type="EMBL" id="BART01010694">
    <property type="protein sequence ID" value="GAG89919.1"/>
    <property type="molecule type" value="Genomic_DNA"/>
</dbReference>